<evidence type="ECO:0000256" key="8">
    <source>
        <dbReference type="PIRSR" id="PIRSR602401-1"/>
    </source>
</evidence>
<evidence type="ECO:0000256" key="6">
    <source>
        <dbReference type="ARBA" id="ARBA00023004"/>
    </source>
</evidence>
<dbReference type="InterPro" id="IPR050364">
    <property type="entry name" value="Cytochrome_P450_fung"/>
</dbReference>
<dbReference type="PANTHER" id="PTHR46300">
    <property type="entry name" value="P450, PUTATIVE (EUROFUNG)-RELATED-RELATED"/>
    <property type="match status" value="1"/>
</dbReference>
<name>A0A1W2TMK6_ROSNE</name>
<keyword evidence="11" id="KW-1185">Reference proteome</keyword>
<sequence length="411" mass="47075">MRPYNKTHRLHRKLAHVMIGTQKTVEPYLNLQEKEAHRFLFRVLQQPEKLLDHIRTEAGAVILKIIYGYTVETHNLDPLVHLVDVTIENFGVSTLPGEWYVDIIPALKYVPGWMPGTRWKKTARKWRAILVETLEKPLEFARQQIAKGDKTKSFISEIHREYGDKLSPEYEHALKWVAFSMYAAGADTTVSTISSFYLAMTLFPEVQRRAREEIDRVIGTGRLPAFGDRESLPYVDAVVKEAWRWHPVTPMGIAHRTTADDMINGYYIPKGATILTNIWWFTHDPAVYPNPSAFDPSRYLGPNPQPDPANHIFGYGRRICPGRYLGTSSVWLTISRSLAVFDIRKSLDESGREVEPHVGFSPGLVSRIEPFQATIKPRSAKHEALIRQLEEIHPWEKSNADEIGENVSLRD</sequence>
<dbReference type="EMBL" id="DF977483">
    <property type="protein sequence ID" value="GAP89566.1"/>
    <property type="molecule type" value="Genomic_DNA"/>
</dbReference>
<dbReference type="GO" id="GO:0020037">
    <property type="term" value="F:heme binding"/>
    <property type="evidence" value="ECO:0007669"/>
    <property type="project" value="InterPro"/>
</dbReference>
<dbReference type="InterPro" id="IPR001128">
    <property type="entry name" value="Cyt_P450"/>
</dbReference>
<protein>
    <submittedName>
        <fullName evidence="10">Putative cytochrome P450 oxidoreductase</fullName>
    </submittedName>
</protein>
<dbReference type="Proteomes" id="UP000054516">
    <property type="component" value="Unassembled WGS sequence"/>
</dbReference>
<dbReference type="Pfam" id="PF00067">
    <property type="entry name" value="p450"/>
    <property type="match status" value="1"/>
</dbReference>
<dbReference type="InterPro" id="IPR017972">
    <property type="entry name" value="Cyt_P450_CS"/>
</dbReference>
<keyword evidence="7 9" id="KW-0503">Monooxygenase</keyword>
<reference evidence="10" key="1">
    <citation type="submission" date="2016-03" db="EMBL/GenBank/DDBJ databases">
        <title>Draft genome sequence of Rosellinia necatrix.</title>
        <authorList>
            <person name="Kanematsu S."/>
        </authorList>
    </citation>
    <scope>NUCLEOTIDE SEQUENCE [LARGE SCALE GENOMIC DNA]</scope>
    <source>
        <strain evidence="10">W97</strain>
    </source>
</reference>
<keyword evidence="4 8" id="KW-0479">Metal-binding</keyword>
<dbReference type="GO" id="GO:0004497">
    <property type="term" value="F:monooxygenase activity"/>
    <property type="evidence" value="ECO:0007669"/>
    <property type="project" value="UniProtKB-KW"/>
</dbReference>
<dbReference type="STRING" id="77044.A0A1W2TMK6"/>
<evidence type="ECO:0000256" key="3">
    <source>
        <dbReference type="ARBA" id="ARBA00022617"/>
    </source>
</evidence>
<keyword evidence="6 8" id="KW-0408">Iron</keyword>
<evidence type="ECO:0000256" key="4">
    <source>
        <dbReference type="ARBA" id="ARBA00022723"/>
    </source>
</evidence>
<dbReference type="PRINTS" id="PR00385">
    <property type="entry name" value="P450"/>
</dbReference>
<dbReference type="CDD" id="cd11065">
    <property type="entry name" value="CYP64-like"/>
    <property type="match status" value="1"/>
</dbReference>
<dbReference type="Gene3D" id="1.10.630.10">
    <property type="entry name" value="Cytochrome P450"/>
    <property type="match status" value="1"/>
</dbReference>
<evidence type="ECO:0000256" key="7">
    <source>
        <dbReference type="ARBA" id="ARBA00023033"/>
    </source>
</evidence>
<feature type="binding site" description="axial binding residue" evidence="8">
    <location>
        <position position="320"/>
    </location>
    <ligand>
        <name>heme</name>
        <dbReference type="ChEBI" id="CHEBI:30413"/>
    </ligand>
    <ligandPart>
        <name>Fe</name>
        <dbReference type="ChEBI" id="CHEBI:18248"/>
    </ligandPart>
</feature>
<evidence type="ECO:0000256" key="1">
    <source>
        <dbReference type="ARBA" id="ARBA00001971"/>
    </source>
</evidence>
<evidence type="ECO:0000313" key="10">
    <source>
        <dbReference type="EMBL" id="GAP89566.1"/>
    </source>
</evidence>
<dbReference type="SUPFAM" id="SSF48264">
    <property type="entry name" value="Cytochrome P450"/>
    <property type="match status" value="1"/>
</dbReference>
<evidence type="ECO:0000256" key="2">
    <source>
        <dbReference type="ARBA" id="ARBA00010617"/>
    </source>
</evidence>
<dbReference type="InterPro" id="IPR002401">
    <property type="entry name" value="Cyt_P450_E_grp-I"/>
</dbReference>
<evidence type="ECO:0000256" key="5">
    <source>
        <dbReference type="ARBA" id="ARBA00023002"/>
    </source>
</evidence>
<comment type="cofactor">
    <cofactor evidence="1 8">
        <name>heme</name>
        <dbReference type="ChEBI" id="CHEBI:30413"/>
    </cofactor>
</comment>
<dbReference type="GO" id="GO:0005506">
    <property type="term" value="F:iron ion binding"/>
    <property type="evidence" value="ECO:0007669"/>
    <property type="project" value="InterPro"/>
</dbReference>
<proteinExistence type="inferred from homology"/>
<organism evidence="10">
    <name type="scientific">Rosellinia necatrix</name>
    <name type="common">White root-rot fungus</name>
    <dbReference type="NCBI Taxonomy" id="77044"/>
    <lineage>
        <taxon>Eukaryota</taxon>
        <taxon>Fungi</taxon>
        <taxon>Dikarya</taxon>
        <taxon>Ascomycota</taxon>
        <taxon>Pezizomycotina</taxon>
        <taxon>Sordariomycetes</taxon>
        <taxon>Xylariomycetidae</taxon>
        <taxon>Xylariales</taxon>
        <taxon>Xylariaceae</taxon>
        <taxon>Rosellinia</taxon>
    </lineage>
</organism>
<evidence type="ECO:0000313" key="11">
    <source>
        <dbReference type="Proteomes" id="UP000054516"/>
    </source>
</evidence>
<dbReference type="PANTHER" id="PTHR46300:SF7">
    <property type="entry name" value="P450, PUTATIVE (EUROFUNG)-RELATED"/>
    <property type="match status" value="1"/>
</dbReference>
<dbReference type="OMA" id="STFMQWI"/>
<keyword evidence="3 8" id="KW-0349">Heme</keyword>
<gene>
    <name evidence="10" type="ORF">SAMD00023353_3800870</name>
</gene>
<dbReference type="InterPro" id="IPR036396">
    <property type="entry name" value="Cyt_P450_sf"/>
</dbReference>
<dbReference type="PROSITE" id="PS00086">
    <property type="entry name" value="CYTOCHROME_P450"/>
    <property type="match status" value="1"/>
</dbReference>
<evidence type="ECO:0000256" key="9">
    <source>
        <dbReference type="RuleBase" id="RU000461"/>
    </source>
</evidence>
<dbReference type="GO" id="GO:0016705">
    <property type="term" value="F:oxidoreductase activity, acting on paired donors, with incorporation or reduction of molecular oxygen"/>
    <property type="evidence" value="ECO:0007669"/>
    <property type="project" value="InterPro"/>
</dbReference>
<accession>A0A1W2TMK6</accession>
<dbReference type="OrthoDB" id="2789670at2759"/>
<comment type="similarity">
    <text evidence="2 9">Belongs to the cytochrome P450 family.</text>
</comment>
<keyword evidence="5 9" id="KW-0560">Oxidoreductase</keyword>
<dbReference type="PRINTS" id="PR00463">
    <property type="entry name" value="EP450I"/>
</dbReference>
<dbReference type="AlphaFoldDB" id="A0A1W2TMK6"/>